<evidence type="ECO:0000256" key="1">
    <source>
        <dbReference type="ARBA" id="ARBA00000382"/>
    </source>
</evidence>
<feature type="region of interest" description="Disordered" evidence="21">
    <location>
        <begin position="239"/>
        <end position="264"/>
    </location>
</feature>
<dbReference type="RefSeq" id="XP_007376830.1">
    <property type="nucleotide sequence ID" value="XM_007376768.1"/>
</dbReference>
<evidence type="ECO:0000256" key="8">
    <source>
        <dbReference type="ARBA" id="ARBA00022525"/>
    </source>
</evidence>
<keyword evidence="24" id="KW-1185">Reference proteome</keyword>
<dbReference type="EMBL" id="GL996504">
    <property type="protein sequence ID" value="EGW30797.1"/>
    <property type="molecule type" value="Genomic_DNA"/>
</dbReference>
<sequence length="704" mass="78743">MTQLQGYLHRRIFIASVDMSKMDAANFQNVFPPKRSATISEFQPLSSGSFTEGGGQKNENPEQPKLTKVSPYKITRSRSINTFNEYRRSSEISPIAFTRPLKSGQNQDLPQSRSSQINKEPTVLKITGNSIDDDNAETPITLGQSSLNIPAYYCLDQSALHGSLLSGAIPIASGTNTSSATRNATVIFRKKNKSPYESDYNLTAISPISDESAPFKPMRKTSTQIFSGPIIKEEDVEEINLNDDENNTDKNKTKPSYDQKKDDGTISSVLHPLVYNKSILGKPTFSEEDSIKNMDQLSESLSKRSPNNGGKQPRFNWVPAFPSFKIKGSIIIHIFLVLVIISLLCGFIPAVVILSKGTKSSVDNYFSQSTNLPHLSELSDKYLHTSITPEPIPRINSVQGLNDDVKNDTEVINLMGVVSNLMFHGIAYSPNNAMEPDCGYTKKDAMLDLAKLSTVTTRIRNYGMQCDQTEIILDAIEHMNLNMTLAMGVWIGSNNSVNRKHMDTMKKIIAKHPHPSRLINSIYIGNEVLFRGDKTRDELIEYIQDAKEFLKLMHIDDIPVGTSEIGSLIDKELLQACDIIGANIQPFFGGVTVEDAVNWTLDFFQYQIEPYNEKNIPVVVTEVGWPSGGGKFKGAIASRAGLSYFVNEFLCAFNDLGIDYYFFEAFDEPWKEIFWDGNRKWESQWGIFKADRSNKFNLQRAPCA</sequence>
<keyword evidence="14" id="KW-0961">Cell wall biogenesis/degradation</keyword>
<keyword evidence="15" id="KW-0624">Polysaccharide degradation</keyword>
<dbReference type="Gene3D" id="3.20.20.80">
    <property type="entry name" value="Glycosidases"/>
    <property type="match status" value="1"/>
</dbReference>
<dbReference type="InParanoid" id="G3AT34"/>
<dbReference type="InterPro" id="IPR050732">
    <property type="entry name" value="Beta-glucan_modifiers"/>
</dbReference>
<evidence type="ECO:0000256" key="22">
    <source>
        <dbReference type="SAM" id="Phobius"/>
    </source>
</evidence>
<evidence type="ECO:0000313" key="24">
    <source>
        <dbReference type="Proteomes" id="UP000000709"/>
    </source>
</evidence>
<keyword evidence="13" id="KW-0119">Carbohydrate metabolism</keyword>
<evidence type="ECO:0000256" key="7">
    <source>
        <dbReference type="ARBA" id="ARBA00022512"/>
    </source>
</evidence>
<evidence type="ECO:0000256" key="10">
    <source>
        <dbReference type="ARBA" id="ARBA00022801"/>
    </source>
</evidence>
<evidence type="ECO:0000256" key="17">
    <source>
        <dbReference type="ARBA" id="ARBA00042373"/>
    </source>
</evidence>
<dbReference type="InterPro" id="IPR000490">
    <property type="entry name" value="Glyco_hydro_17"/>
</dbReference>
<dbReference type="Pfam" id="PF00332">
    <property type="entry name" value="Glyco_hydro_17"/>
    <property type="match status" value="1"/>
</dbReference>
<evidence type="ECO:0000256" key="16">
    <source>
        <dbReference type="ARBA" id="ARBA00037649"/>
    </source>
</evidence>
<evidence type="ECO:0000256" key="11">
    <source>
        <dbReference type="ARBA" id="ARBA00023136"/>
    </source>
</evidence>
<feature type="region of interest" description="Disordered" evidence="21">
    <location>
        <begin position="44"/>
        <end position="66"/>
    </location>
</feature>
<evidence type="ECO:0000256" key="14">
    <source>
        <dbReference type="ARBA" id="ARBA00023316"/>
    </source>
</evidence>
<organism evidence="24">
    <name type="scientific">Spathaspora passalidarum (strain NRRL Y-27907 / 11-Y1)</name>
    <dbReference type="NCBI Taxonomy" id="619300"/>
    <lineage>
        <taxon>Eukaryota</taxon>
        <taxon>Fungi</taxon>
        <taxon>Dikarya</taxon>
        <taxon>Ascomycota</taxon>
        <taxon>Saccharomycotina</taxon>
        <taxon>Pichiomycetes</taxon>
        <taxon>Debaryomycetaceae</taxon>
        <taxon>Spathaspora</taxon>
    </lineage>
</organism>
<proteinExistence type="inferred from homology"/>
<dbReference type="EC" id="3.2.1.39" evidence="5"/>
<keyword evidence="20" id="KW-0326">Glycosidase</keyword>
<keyword evidence="22" id="KW-1133">Transmembrane helix</keyword>
<dbReference type="GO" id="GO:0005576">
    <property type="term" value="C:extracellular region"/>
    <property type="evidence" value="ECO:0007669"/>
    <property type="project" value="TreeGrafter"/>
</dbReference>
<dbReference type="GeneID" id="18872065"/>
<gene>
    <name evidence="23" type="ORF">SPAPADRAFT_56764</name>
</gene>
<dbReference type="OrthoDB" id="68336at2759"/>
<dbReference type="STRING" id="619300.G3AT34"/>
<evidence type="ECO:0000256" key="15">
    <source>
        <dbReference type="ARBA" id="ARBA00023326"/>
    </source>
</evidence>
<feature type="transmembrane region" description="Helical" evidence="22">
    <location>
        <begin position="330"/>
        <end position="354"/>
    </location>
</feature>
<dbReference type="SUPFAM" id="SSF51445">
    <property type="entry name" value="(Trans)glycosidases"/>
    <property type="match status" value="1"/>
</dbReference>
<accession>G3AT34</accession>
<dbReference type="PANTHER" id="PTHR16631:SF17">
    <property type="entry name" value="GLUCAN ENDO-1,3-BETA-GLUCOSIDASE BTGC"/>
    <property type="match status" value="1"/>
</dbReference>
<keyword evidence="10 20" id="KW-0378">Hydrolase</keyword>
<evidence type="ECO:0000256" key="6">
    <source>
        <dbReference type="ARBA" id="ARBA00022475"/>
    </source>
</evidence>
<evidence type="ECO:0000256" key="9">
    <source>
        <dbReference type="ARBA" id="ARBA00022729"/>
    </source>
</evidence>
<comment type="similarity">
    <text evidence="4 19">Belongs to the glycosyl hydrolase 17 family.</text>
</comment>
<protein>
    <recommendedName>
        <fullName evidence="5">glucan endo-1,3-beta-D-glucosidase</fullName>
        <ecNumber evidence="5">3.2.1.39</ecNumber>
    </recommendedName>
    <alternativeName>
        <fullName evidence="18">Endo-1,3-beta-glucanase btgC</fullName>
    </alternativeName>
    <alternativeName>
        <fullName evidence="17">Laminarinase btgC</fullName>
    </alternativeName>
</protein>
<dbReference type="KEGG" id="spaa:SPAPADRAFT_56764"/>
<name>G3AT34_SPAPN</name>
<evidence type="ECO:0000256" key="18">
    <source>
        <dbReference type="ARBA" id="ARBA00043078"/>
    </source>
</evidence>
<dbReference type="GO" id="GO:0009277">
    <property type="term" value="C:fungal-type cell wall"/>
    <property type="evidence" value="ECO:0007669"/>
    <property type="project" value="TreeGrafter"/>
</dbReference>
<evidence type="ECO:0000256" key="3">
    <source>
        <dbReference type="ARBA" id="ARBA00004401"/>
    </source>
</evidence>
<dbReference type="PROSITE" id="PS00587">
    <property type="entry name" value="GLYCOSYL_HYDROL_F17"/>
    <property type="match status" value="1"/>
</dbReference>
<dbReference type="eggNOG" id="ENOG502QTKT">
    <property type="taxonomic scope" value="Eukaryota"/>
</dbReference>
<dbReference type="GO" id="GO:0042973">
    <property type="term" value="F:glucan endo-1,3-beta-D-glucosidase activity"/>
    <property type="evidence" value="ECO:0007669"/>
    <property type="project" value="UniProtKB-EC"/>
</dbReference>
<dbReference type="GO" id="GO:0071555">
    <property type="term" value="P:cell wall organization"/>
    <property type="evidence" value="ECO:0007669"/>
    <property type="project" value="UniProtKB-KW"/>
</dbReference>
<reference evidence="23 24" key="1">
    <citation type="journal article" date="2011" name="Proc. Natl. Acad. Sci. U.S.A.">
        <title>Comparative genomics of xylose-fermenting fungi for enhanced biofuel production.</title>
        <authorList>
            <person name="Wohlbach D.J."/>
            <person name="Kuo A."/>
            <person name="Sato T.K."/>
            <person name="Potts K.M."/>
            <person name="Salamov A.A."/>
            <person name="LaButti K.M."/>
            <person name="Sun H."/>
            <person name="Clum A."/>
            <person name="Pangilinan J.L."/>
            <person name="Lindquist E.A."/>
            <person name="Lucas S."/>
            <person name="Lapidus A."/>
            <person name="Jin M."/>
            <person name="Gunawan C."/>
            <person name="Balan V."/>
            <person name="Dale B.E."/>
            <person name="Jeffries T.W."/>
            <person name="Zinkel R."/>
            <person name="Barry K.W."/>
            <person name="Grigoriev I.V."/>
            <person name="Gasch A.P."/>
        </authorList>
    </citation>
    <scope>NUCLEOTIDE SEQUENCE [LARGE SCALE GENOMIC DNA]</scope>
    <source>
        <strain evidence="24">NRRL Y-27907 / 11-Y1</strain>
    </source>
</reference>
<keyword evidence="6" id="KW-1003">Cell membrane</keyword>
<evidence type="ECO:0000256" key="5">
    <source>
        <dbReference type="ARBA" id="ARBA00012780"/>
    </source>
</evidence>
<dbReference type="Proteomes" id="UP000000709">
    <property type="component" value="Unassembled WGS sequence"/>
</dbReference>
<evidence type="ECO:0000313" key="23">
    <source>
        <dbReference type="EMBL" id="EGW30797.1"/>
    </source>
</evidence>
<evidence type="ECO:0000256" key="4">
    <source>
        <dbReference type="ARBA" id="ARBA00008773"/>
    </source>
</evidence>
<dbReference type="AlphaFoldDB" id="G3AT34"/>
<dbReference type="InterPro" id="IPR017853">
    <property type="entry name" value="GH"/>
</dbReference>
<dbReference type="OMA" id="DAIEYMN"/>
<dbReference type="GO" id="GO:0009986">
    <property type="term" value="C:cell surface"/>
    <property type="evidence" value="ECO:0007669"/>
    <property type="project" value="TreeGrafter"/>
</dbReference>
<evidence type="ECO:0000256" key="19">
    <source>
        <dbReference type="RuleBase" id="RU004335"/>
    </source>
</evidence>
<keyword evidence="12" id="KW-0325">Glycoprotein</keyword>
<dbReference type="PANTHER" id="PTHR16631">
    <property type="entry name" value="GLUCAN 1,3-BETA-GLUCOSIDASE"/>
    <property type="match status" value="1"/>
</dbReference>
<keyword evidence="7" id="KW-0134">Cell wall</keyword>
<comment type="function">
    <text evidence="16">Glucanases play a role in cell expansion during growth, in cell-cell fusion during mating, and in spore release during sporulation. This enzyme may be involved in beta-glucan degradation. Active on laminarin and lichenan.</text>
</comment>
<evidence type="ECO:0000256" key="20">
    <source>
        <dbReference type="RuleBase" id="RU004336"/>
    </source>
</evidence>
<dbReference type="GO" id="GO:0005886">
    <property type="term" value="C:plasma membrane"/>
    <property type="evidence" value="ECO:0007669"/>
    <property type="project" value="UniProtKB-SubCell"/>
</dbReference>
<keyword evidence="22" id="KW-0812">Transmembrane</keyword>
<comment type="catalytic activity">
    <reaction evidence="1">
        <text>Hydrolysis of (1-&gt;3)-beta-D-glucosidic linkages in (1-&gt;3)-beta-D-glucans.</text>
        <dbReference type="EC" id="3.2.1.39"/>
    </reaction>
</comment>
<evidence type="ECO:0000256" key="21">
    <source>
        <dbReference type="SAM" id="MobiDB-lite"/>
    </source>
</evidence>
<evidence type="ECO:0000256" key="13">
    <source>
        <dbReference type="ARBA" id="ARBA00023277"/>
    </source>
</evidence>
<evidence type="ECO:0000256" key="12">
    <source>
        <dbReference type="ARBA" id="ARBA00023180"/>
    </source>
</evidence>
<keyword evidence="8" id="KW-0964">Secreted</keyword>
<evidence type="ECO:0000256" key="2">
    <source>
        <dbReference type="ARBA" id="ARBA00004191"/>
    </source>
</evidence>
<feature type="compositionally biased region" description="Basic and acidic residues" evidence="21">
    <location>
        <begin position="247"/>
        <end position="264"/>
    </location>
</feature>
<dbReference type="HOGENOM" id="CLU_391894_0_0_1"/>
<keyword evidence="11 22" id="KW-0472">Membrane</keyword>
<comment type="subcellular location">
    <subcellularLocation>
        <location evidence="3">Cell membrane</location>
        <topology evidence="3">Single-pass type II membrane protein</topology>
    </subcellularLocation>
    <subcellularLocation>
        <location evidence="2">Secreted</location>
        <location evidence="2">Cell wall</location>
    </subcellularLocation>
</comment>
<dbReference type="GO" id="GO:0000272">
    <property type="term" value="P:polysaccharide catabolic process"/>
    <property type="evidence" value="ECO:0007669"/>
    <property type="project" value="UniProtKB-KW"/>
</dbReference>
<keyword evidence="9" id="KW-0732">Signal</keyword>